<protein>
    <recommendedName>
        <fullName evidence="4">Cuticle protein 18.7</fullName>
    </recommendedName>
</protein>
<name>A0A154P9G4_DUFNO</name>
<dbReference type="STRING" id="178035.A0A154P9G4"/>
<evidence type="ECO:0000313" key="2">
    <source>
        <dbReference type="EMBL" id="KZC07868.1"/>
    </source>
</evidence>
<accession>A0A154P9G4</accession>
<dbReference type="EMBL" id="KQ434832">
    <property type="protein sequence ID" value="KZC07868.1"/>
    <property type="molecule type" value="Genomic_DNA"/>
</dbReference>
<feature type="signal peptide" evidence="1">
    <location>
        <begin position="1"/>
        <end position="17"/>
    </location>
</feature>
<proteinExistence type="predicted"/>
<reference evidence="2 3" key="1">
    <citation type="submission" date="2015-07" db="EMBL/GenBank/DDBJ databases">
        <title>The genome of Dufourea novaeangliae.</title>
        <authorList>
            <person name="Pan H."/>
            <person name="Kapheim K."/>
        </authorList>
    </citation>
    <scope>NUCLEOTIDE SEQUENCE [LARGE SCALE GENOMIC DNA]</scope>
    <source>
        <strain evidence="2">0120121106</strain>
        <tissue evidence="2">Whole body</tissue>
    </source>
</reference>
<dbReference type="AlphaFoldDB" id="A0A154P9G4"/>
<gene>
    <name evidence="2" type="ORF">WN55_09854</name>
</gene>
<sequence length="276" mass="27480">MSPVGLVFVGLISVALAKPGLISGPLIARLTPAASVGLDGRVLDTPEVAVAKAEHAAAQLNERINLANEAARSSGVLQATVVRPSSLVVSAPTVLIPGAPVGPDGRVVDTQEVAIAKAAHAAAQVNERINLANEAARRVVPLVASGLIAAIPGAAVGPDGRVLDTPEVAAAKAAHAAAQINERISLVNEAVRSSGTVVTAGQAVSVPLVAANAVVVPGAPIGPDGRVQDTAEVAVAKAAHASAHLNEKLNLVNEAARSADVLAIASPSVAYGRLVY</sequence>
<evidence type="ECO:0000313" key="3">
    <source>
        <dbReference type="Proteomes" id="UP000076502"/>
    </source>
</evidence>
<evidence type="ECO:0000256" key="1">
    <source>
        <dbReference type="SAM" id="SignalP"/>
    </source>
</evidence>
<dbReference type="OrthoDB" id="7697492at2759"/>
<feature type="chain" id="PRO_5007599329" description="Cuticle protein 18.7" evidence="1">
    <location>
        <begin position="18"/>
        <end position="276"/>
    </location>
</feature>
<evidence type="ECO:0008006" key="4">
    <source>
        <dbReference type="Google" id="ProtNLM"/>
    </source>
</evidence>
<keyword evidence="1" id="KW-0732">Signal</keyword>
<keyword evidence="3" id="KW-1185">Reference proteome</keyword>
<dbReference type="Proteomes" id="UP000076502">
    <property type="component" value="Unassembled WGS sequence"/>
</dbReference>
<organism evidence="2 3">
    <name type="scientific">Dufourea novaeangliae</name>
    <name type="common">Sweat bee</name>
    <dbReference type="NCBI Taxonomy" id="178035"/>
    <lineage>
        <taxon>Eukaryota</taxon>
        <taxon>Metazoa</taxon>
        <taxon>Ecdysozoa</taxon>
        <taxon>Arthropoda</taxon>
        <taxon>Hexapoda</taxon>
        <taxon>Insecta</taxon>
        <taxon>Pterygota</taxon>
        <taxon>Neoptera</taxon>
        <taxon>Endopterygota</taxon>
        <taxon>Hymenoptera</taxon>
        <taxon>Apocrita</taxon>
        <taxon>Aculeata</taxon>
        <taxon>Apoidea</taxon>
        <taxon>Anthophila</taxon>
        <taxon>Halictidae</taxon>
        <taxon>Rophitinae</taxon>
        <taxon>Dufourea</taxon>
    </lineage>
</organism>